<accession>A0A370CGA0</accession>
<dbReference type="GO" id="GO:0080164">
    <property type="term" value="P:regulation of nitric oxide metabolic process"/>
    <property type="evidence" value="ECO:0007669"/>
    <property type="project" value="TreeGrafter"/>
</dbReference>
<evidence type="ECO:0000256" key="4">
    <source>
        <dbReference type="ARBA" id="ARBA00023049"/>
    </source>
</evidence>
<feature type="coiled-coil region" evidence="5">
    <location>
        <begin position="60"/>
        <end position="87"/>
    </location>
</feature>
<dbReference type="PANTHER" id="PTHR31817:SF0">
    <property type="entry name" value="CHROMOSOME UNDETERMINED SCAFFOLD_67, WHOLE GENOME SHOTGUN SEQUENCE"/>
    <property type="match status" value="1"/>
</dbReference>
<protein>
    <submittedName>
        <fullName evidence="6">DUF1704 domain-containing protein</fullName>
    </submittedName>
</protein>
<comment type="cofactor">
    <cofactor evidence="1">
        <name>Zn(2+)</name>
        <dbReference type="ChEBI" id="CHEBI:29105"/>
    </cofactor>
</comment>
<dbReference type="AlphaFoldDB" id="A0A370CGA0"/>
<dbReference type="PANTHER" id="PTHR31817">
    <property type="match status" value="1"/>
</dbReference>
<keyword evidence="5" id="KW-0175">Coiled coil</keyword>
<proteinExistence type="predicted"/>
<dbReference type="InterPro" id="IPR012548">
    <property type="entry name" value="MATCAP"/>
</dbReference>
<keyword evidence="2" id="KW-0645">Protease</keyword>
<comment type="caution">
    <text evidence="6">The sequence shown here is derived from an EMBL/GenBank/DDBJ whole genome shotgun (WGS) entry which is preliminary data.</text>
</comment>
<dbReference type="SMART" id="SM01154">
    <property type="entry name" value="DUF1704"/>
    <property type="match status" value="1"/>
</dbReference>
<evidence type="ECO:0000256" key="3">
    <source>
        <dbReference type="ARBA" id="ARBA00022801"/>
    </source>
</evidence>
<dbReference type="EMBL" id="NMOS02000017">
    <property type="protein sequence ID" value="RDH40069.1"/>
    <property type="molecule type" value="Genomic_DNA"/>
</dbReference>
<gene>
    <name evidence="6" type="ORF">CFE62_005665</name>
</gene>
<dbReference type="GO" id="GO:0006508">
    <property type="term" value="P:proteolysis"/>
    <property type="evidence" value="ECO:0007669"/>
    <property type="project" value="UniProtKB-KW"/>
</dbReference>
<evidence type="ECO:0000256" key="5">
    <source>
        <dbReference type="SAM" id="Coils"/>
    </source>
</evidence>
<keyword evidence="7" id="KW-1185">Reference proteome</keyword>
<reference evidence="6 7" key="2">
    <citation type="journal article" date="2018" name="J. Invertebr. Pathol.">
        <title>'Candidatus Aquirickettsiella gammari' (Gammaproteobacteria: Legionellales: Coxiellaceae): A bacterial pathogen of the freshwater crustacean Gammarus fossarum (Malacostraca: Amphipoda).</title>
        <authorList>
            <person name="Bojko J."/>
            <person name="Dunn A.M."/>
            <person name="Stebbing P.D."/>
            <person name="van Aerle R."/>
            <person name="Bacela-Spychalska K."/>
            <person name="Bean T.P."/>
            <person name="Urrutia A."/>
            <person name="Stentiford G.D."/>
        </authorList>
    </citation>
    <scope>NUCLEOTIDE SEQUENCE [LARGE SCALE GENOMIC DNA]</scope>
    <source>
        <strain evidence="6">RA15029</strain>
    </source>
</reference>
<feature type="coiled-coil region" evidence="5">
    <location>
        <begin position="5"/>
        <end position="32"/>
    </location>
</feature>
<keyword evidence="3" id="KW-0378">Hydrolase</keyword>
<keyword evidence="4" id="KW-0482">Metalloprotease</keyword>
<name>A0A370CGA0_9COXI</name>
<evidence type="ECO:0000256" key="2">
    <source>
        <dbReference type="ARBA" id="ARBA00022670"/>
    </source>
</evidence>
<evidence type="ECO:0000313" key="7">
    <source>
        <dbReference type="Proteomes" id="UP000226429"/>
    </source>
</evidence>
<dbReference type="GO" id="GO:0008237">
    <property type="term" value="F:metallopeptidase activity"/>
    <property type="evidence" value="ECO:0007669"/>
    <property type="project" value="UniProtKB-KW"/>
</dbReference>
<dbReference type="Pfam" id="PF08014">
    <property type="entry name" value="MATCAP"/>
    <property type="match status" value="1"/>
</dbReference>
<evidence type="ECO:0000313" key="6">
    <source>
        <dbReference type="EMBL" id="RDH40069.1"/>
    </source>
</evidence>
<evidence type="ECO:0000256" key="1">
    <source>
        <dbReference type="ARBA" id="ARBA00001947"/>
    </source>
</evidence>
<reference evidence="6 7" key="1">
    <citation type="journal article" date="2017" name="Int. J. Syst. Evol. Microbiol.">
        <title>Aquarickettsiella crustaci n. gen. n. sp. (Gammaproteobacteria: Legionellales: Coxiellaceae); a bacterial pathogen of the freshwater crustacean: Gammarus fossarum (Malacostraca: Amphipoda).</title>
        <authorList>
            <person name="Bojko J."/>
            <person name="Dunn A.M."/>
            <person name="Stebbing P.D."/>
            <person name="Van Aerle R."/>
            <person name="Bacela-Spychalska K."/>
            <person name="Bean T.P."/>
            <person name="Stentiford G.D."/>
        </authorList>
    </citation>
    <scope>NUCLEOTIDE SEQUENCE [LARGE SCALE GENOMIC DNA]</scope>
    <source>
        <strain evidence="6">RA15029</strain>
    </source>
</reference>
<organism evidence="6 7">
    <name type="scientific">Candidatus Aquirickettsiella gammari</name>
    <dbReference type="NCBI Taxonomy" id="2016198"/>
    <lineage>
        <taxon>Bacteria</taxon>
        <taxon>Pseudomonadati</taxon>
        <taxon>Pseudomonadota</taxon>
        <taxon>Gammaproteobacteria</taxon>
        <taxon>Legionellales</taxon>
        <taxon>Coxiellaceae</taxon>
        <taxon>Candidatus Aquirickettsiella</taxon>
    </lineage>
</organism>
<sequence>MKTYEKAYRARLRELSDRIVRAQQDIRILDSIKWGAEIQNEFFNKKCKVLPKVDAAYYQKNSLTFDIAKKEEEFQTLERDISREVGQFSSIGSIMLRMCREYQDVLRLLAARGKPEFSALSQELYGSADDAFYVNAPRLKDLAPIVSKALAKIKDKTCNELDEKRYDSQQAVELLNQRLSHYFTHVDVHADAHKPREWVKISDGIIADAAAGSEWIKIRKDALFSERDLRILEVHEGWVHMGTTLNGAEQPICTFLSKAPPSAIANQEGLAITMELFHFVSSPARIQKLTDRMIGIAMAEEGADFLDVFNFFLQQAYSEDASYKSSVRIFRGSLPHLGPFTKDLVYSKGFILIYNYLRLAVKEGLVDRISLLFIGKTSLEDQRLLAHLLEEGLIVKPHYIPHQFKDLAALSCWMCYALFFNKLDLDKLAIDYRNILRG</sequence>
<dbReference type="Proteomes" id="UP000226429">
    <property type="component" value="Unassembled WGS sequence"/>
</dbReference>